<feature type="compositionally biased region" description="Polar residues" evidence="1">
    <location>
        <begin position="266"/>
        <end position="283"/>
    </location>
</feature>
<keyword evidence="3" id="KW-1185">Reference proteome</keyword>
<name>A0A9W9DHC8_9AGAR</name>
<feature type="region of interest" description="Disordered" evidence="1">
    <location>
        <begin position="260"/>
        <end position="283"/>
    </location>
</feature>
<dbReference type="EMBL" id="JAOTPV010000033">
    <property type="protein sequence ID" value="KAJ4469301.1"/>
    <property type="molecule type" value="Genomic_DNA"/>
</dbReference>
<dbReference type="OrthoDB" id="3133596at2759"/>
<protein>
    <submittedName>
        <fullName evidence="2">Uncharacterized protein</fullName>
    </submittedName>
</protein>
<gene>
    <name evidence="2" type="ORF">J3R30DRAFT_3553222</name>
</gene>
<proteinExistence type="predicted"/>
<evidence type="ECO:0000256" key="1">
    <source>
        <dbReference type="SAM" id="MobiDB-lite"/>
    </source>
</evidence>
<dbReference type="AlphaFoldDB" id="A0A9W9DHC8"/>
<reference evidence="2" key="1">
    <citation type="submission" date="2022-08" db="EMBL/GenBank/DDBJ databases">
        <title>A Global Phylogenomic Analysis of the Shiitake Genus Lentinula.</title>
        <authorList>
            <consortium name="DOE Joint Genome Institute"/>
            <person name="Sierra-Patev S."/>
            <person name="Min B."/>
            <person name="Naranjo-Ortiz M."/>
            <person name="Looney B."/>
            <person name="Konkel Z."/>
            <person name="Slot J.C."/>
            <person name="Sakamoto Y."/>
            <person name="Steenwyk J.L."/>
            <person name="Rokas A."/>
            <person name="Carro J."/>
            <person name="Camarero S."/>
            <person name="Ferreira P."/>
            <person name="Molpeceres G."/>
            <person name="Ruiz-Duenas F.J."/>
            <person name="Serrano A."/>
            <person name="Henrissat B."/>
            <person name="Drula E."/>
            <person name="Hughes K.W."/>
            <person name="Mata J.L."/>
            <person name="Ishikawa N.K."/>
            <person name="Vargas-Isla R."/>
            <person name="Ushijima S."/>
            <person name="Smith C.A."/>
            <person name="Ahrendt S."/>
            <person name="Andreopoulos W."/>
            <person name="He G."/>
            <person name="Labutti K."/>
            <person name="Lipzen A."/>
            <person name="Ng V."/>
            <person name="Riley R."/>
            <person name="Sandor L."/>
            <person name="Barry K."/>
            <person name="Martinez A.T."/>
            <person name="Xiao Y."/>
            <person name="Gibbons J.G."/>
            <person name="Terashima K."/>
            <person name="Grigoriev I.V."/>
            <person name="Hibbett D.S."/>
        </authorList>
    </citation>
    <scope>NUCLEOTIDE SEQUENCE</scope>
    <source>
        <strain evidence="2">JLM2183</strain>
    </source>
</reference>
<sequence>MSIPLTSLCLSSNAEDLQPVQQFSLSKLYMLTSQHEHHWGLEYGELQEAKYRGLGDISVRGDIAQLLSEKAVTLVPSEDTVNSIWEVTQYNVEKSSSILDRRRCFDVLPIQPYQYKLVPATVERHKEKHKGIPIFAFDPQTSTFQQFDYPYDNLPAFTLDVYPFHSLMHSSKVMSGESHYYITLSCMAWTFPAPRSFRSPGDADDSSSDSGSICTVVSARSDLSSNFLEYYNSTHGILPTKGTSNRVSVWLESLPSEMPLPIPVENTAQEPWNDESNSTVSQI</sequence>
<evidence type="ECO:0000313" key="2">
    <source>
        <dbReference type="EMBL" id="KAJ4469301.1"/>
    </source>
</evidence>
<evidence type="ECO:0000313" key="3">
    <source>
        <dbReference type="Proteomes" id="UP001150266"/>
    </source>
</evidence>
<dbReference type="Proteomes" id="UP001150266">
    <property type="component" value="Unassembled WGS sequence"/>
</dbReference>
<accession>A0A9W9DHC8</accession>
<organism evidence="2 3">
    <name type="scientific">Lentinula aciculospora</name>
    <dbReference type="NCBI Taxonomy" id="153920"/>
    <lineage>
        <taxon>Eukaryota</taxon>
        <taxon>Fungi</taxon>
        <taxon>Dikarya</taxon>
        <taxon>Basidiomycota</taxon>
        <taxon>Agaricomycotina</taxon>
        <taxon>Agaricomycetes</taxon>
        <taxon>Agaricomycetidae</taxon>
        <taxon>Agaricales</taxon>
        <taxon>Marasmiineae</taxon>
        <taxon>Omphalotaceae</taxon>
        <taxon>Lentinula</taxon>
    </lineage>
</organism>
<comment type="caution">
    <text evidence="2">The sequence shown here is derived from an EMBL/GenBank/DDBJ whole genome shotgun (WGS) entry which is preliminary data.</text>
</comment>